<feature type="transmembrane region" description="Helical" evidence="2">
    <location>
        <begin position="423"/>
        <end position="445"/>
    </location>
</feature>
<keyword evidence="5" id="KW-1185">Reference proteome</keyword>
<dbReference type="InterPro" id="IPR006668">
    <property type="entry name" value="Mg_transptr_MgtE_intracell_dom"/>
</dbReference>
<dbReference type="InterPro" id="IPR038076">
    <property type="entry name" value="MgtE_N_sf"/>
</dbReference>
<keyword evidence="2" id="KW-1133">Transmembrane helix</keyword>
<dbReference type="InterPro" id="IPR006669">
    <property type="entry name" value="MgtE_transporter"/>
</dbReference>
<feature type="domain" description="CBS" evidence="3">
    <location>
        <begin position="293"/>
        <end position="356"/>
    </location>
</feature>
<name>A0ABM7WF84_9ACTN</name>
<dbReference type="InterPro" id="IPR000644">
    <property type="entry name" value="CBS_dom"/>
</dbReference>
<evidence type="ECO:0000313" key="5">
    <source>
        <dbReference type="Proteomes" id="UP001320544"/>
    </source>
</evidence>
<dbReference type="PROSITE" id="PS51371">
    <property type="entry name" value="CBS"/>
    <property type="match status" value="2"/>
</dbReference>
<dbReference type="EMBL" id="AP025564">
    <property type="protein sequence ID" value="BDE94800.1"/>
    <property type="molecule type" value="Genomic_DNA"/>
</dbReference>
<dbReference type="Gene3D" id="2.30.30.240">
    <property type="entry name" value="PRC-barrel domain"/>
    <property type="match status" value="1"/>
</dbReference>
<keyword evidence="2" id="KW-0812">Transmembrane</keyword>
<dbReference type="Pfam" id="PF05239">
    <property type="entry name" value="PRC"/>
    <property type="match status" value="1"/>
</dbReference>
<dbReference type="PANTHER" id="PTHR43773:SF1">
    <property type="entry name" value="MAGNESIUM TRANSPORTER MGTE"/>
    <property type="match status" value="1"/>
</dbReference>
<dbReference type="SMART" id="SM00116">
    <property type="entry name" value="CBS"/>
    <property type="match status" value="2"/>
</dbReference>
<organism evidence="4 5">
    <name type="scientific">Raoultibacter timonensis</name>
    <dbReference type="NCBI Taxonomy" id="1907662"/>
    <lineage>
        <taxon>Bacteria</taxon>
        <taxon>Bacillati</taxon>
        <taxon>Actinomycetota</taxon>
        <taxon>Coriobacteriia</taxon>
        <taxon>Eggerthellales</taxon>
        <taxon>Eggerthellaceae</taxon>
        <taxon>Raoultibacter</taxon>
    </lineage>
</organism>
<reference evidence="4 5" key="1">
    <citation type="submission" date="2022-01" db="EMBL/GenBank/DDBJ databases">
        <title>Novel bile acid biosynthetic pathways are enriched in the microbiome of centenarians.</title>
        <authorList>
            <person name="Sato Y."/>
            <person name="Atarashi K."/>
            <person name="Plichta R.D."/>
            <person name="Arai Y."/>
            <person name="Sasajima S."/>
            <person name="Kearney M.S."/>
            <person name="Suda W."/>
            <person name="Takeshita K."/>
            <person name="Sasaki T."/>
            <person name="Okamoto S."/>
            <person name="Skelly N.A."/>
            <person name="Okamura Y."/>
            <person name="Vlamakis H."/>
            <person name="Li Y."/>
            <person name="Tanoue T."/>
            <person name="Takei H."/>
            <person name="Nittono H."/>
            <person name="Narushima S."/>
            <person name="Irie J."/>
            <person name="Itoh H."/>
            <person name="Moriya K."/>
            <person name="Sugiura Y."/>
            <person name="Suematsu M."/>
            <person name="Moritoki N."/>
            <person name="Shibata S."/>
            <person name="Littman R.D."/>
            <person name="Fischbach A.M."/>
            <person name="Uwamino Y."/>
            <person name="Inoue T."/>
            <person name="Honda A."/>
            <person name="Hattori M."/>
            <person name="Murai T."/>
            <person name="Xavier J.R."/>
            <person name="Hirose N."/>
            <person name="Honda K."/>
        </authorList>
    </citation>
    <scope>NUCLEOTIDE SEQUENCE [LARGE SCALE GENOMIC DNA]</scope>
    <source>
        <strain evidence="4 5">CE91-St30</strain>
    </source>
</reference>
<dbReference type="SUPFAM" id="SSF158791">
    <property type="entry name" value="MgtE N-terminal domain-like"/>
    <property type="match status" value="1"/>
</dbReference>
<keyword evidence="2" id="KW-0472">Membrane</keyword>
<dbReference type="RefSeq" id="WP_244411335.1">
    <property type="nucleotide sequence ID" value="NZ_AP025564.1"/>
</dbReference>
<dbReference type="InterPro" id="IPR027275">
    <property type="entry name" value="PRC-brl_dom"/>
</dbReference>
<dbReference type="SMART" id="SM00924">
    <property type="entry name" value="MgtE_N"/>
    <property type="match status" value="1"/>
</dbReference>
<dbReference type="PANTHER" id="PTHR43773">
    <property type="entry name" value="MAGNESIUM TRANSPORTER MGTE"/>
    <property type="match status" value="1"/>
</dbReference>
<feature type="domain" description="CBS" evidence="3">
    <location>
        <begin position="357"/>
        <end position="415"/>
    </location>
</feature>
<protein>
    <submittedName>
        <fullName evidence="4">Membrane protein</fullName>
    </submittedName>
</protein>
<dbReference type="SUPFAM" id="SSF50346">
    <property type="entry name" value="PRC-barrel domain"/>
    <property type="match status" value="1"/>
</dbReference>
<gene>
    <name evidence="4" type="ORF">CE91St30_01330</name>
</gene>
<keyword evidence="1" id="KW-0129">CBS domain</keyword>
<dbReference type="Gene3D" id="3.10.580.10">
    <property type="entry name" value="CBS-domain"/>
    <property type="match status" value="1"/>
</dbReference>
<evidence type="ECO:0000256" key="1">
    <source>
        <dbReference type="PROSITE-ProRule" id="PRU00703"/>
    </source>
</evidence>
<evidence type="ECO:0000259" key="3">
    <source>
        <dbReference type="PROSITE" id="PS51371"/>
    </source>
</evidence>
<dbReference type="Pfam" id="PF03448">
    <property type="entry name" value="MgtE_N"/>
    <property type="match status" value="1"/>
</dbReference>
<dbReference type="InterPro" id="IPR046342">
    <property type="entry name" value="CBS_dom_sf"/>
</dbReference>
<dbReference type="CDD" id="cd04606">
    <property type="entry name" value="CBS_pair_Mg_transporter"/>
    <property type="match status" value="1"/>
</dbReference>
<evidence type="ECO:0000256" key="2">
    <source>
        <dbReference type="SAM" id="Phobius"/>
    </source>
</evidence>
<accession>A0ABM7WF84</accession>
<dbReference type="InterPro" id="IPR011033">
    <property type="entry name" value="PRC_barrel-like_sf"/>
</dbReference>
<dbReference type="Pfam" id="PF00571">
    <property type="entry name" value="CBS"/>
    <property type="match status" value="2"/>
</dbReference>
<sequence>MLYLSQMLGRPVVDSTGEKIGTIADLAISTGEVFPRITSLAFLGPGKTPFMISWRKYVEEFDEDGITLGVESHNIRFSYLQPDEILLARDLLNRQIVDTQGMKVVRVNDLKLSESGSQLRLLGAEVGFRGILRGLAPWLERAVVAVSKLFGKKIDEQIIAWNYMDLLDRDLSEVQLSVTHKRLDELHPADVADILEQLDPQQRANVFQHLDDAQATEAISEMEDEYQADFIEDLDEARAAGLLGQMDPDDAADIVRDLPYEKAEALLRLMGVEDATEIRRLLGYKDGTAGGMMTTQYVAVPETYTVGETIEVLRELDEDHPTVHYVYVLDDYEKLVGVLSLRTLVLTDDRTLIKDVAYEDIISVPPDETEEDVAADIFKYDIPAMPVVDEHGSLLGIVTVDDAWDAIEEDVSGDKAKKLGLKIAGVALVAVLVLALYTLVLFQIIGYDWS</sequence>
<proteinExistence type="predicted"/>
<dbReference type="Gene3D" id="1.25.60.10">
    <property type="entry name" value="MgtE N-terminal domain-like"/>
    <property type="match status" value="1"/>
</dbReference>
<dbReference type="SUPFAM" id="SSF54631">
    <property type="entry name" value="CBS-domain pair"/>
    <property type="match status" value="1"/>
</dbReference>
<dbReference type="Proteomes" id="UP001320544">
    <property type="component" value="Chromosome"/>
</dbReference>
<evidence type="ECO:0000313" key="4">
    <source>
        <dbReference type="EMBL" id="BDE94800.1"/>
    </source>
</evidence>